<dbReference type="EMBL" id="JAVIZX010000001">
    <property type="protein sequence ID" value="MDR6213598.1"/>
    <property type="molecule type" value="Genomic_DNA"/>
</dbReference>
<name>A0ABU1IAW1_9BURK</name>
<dbReference type="SMART" id="SM00479">
    <property type="entry name" value="EXOIII"/>
    <property type="match status" value="1"/>
</dbReference>
<dbReference type="InterPro" id="IPR036397">
    <property type="entry name" value="RNaseH_sf"/>
</dbReference>
<dbReference type="InterPro" id="IPR012337">
    <property type="entry name" value="RNaseH-like_sf"/>
</dbReference>
<feature type="domain" description="Exonuclease" evidence="1">
    <location>
        <begin position="4"/>
        <end position="171"/>
    </location>
</feature>
<dbReference type="GO" id="GO:0003887">
    <property type="term" value="F:DNA-directed DNA polymerase activity"/>
    <property type="evidence" value="ECO:0007669"/>
    <property type="project" value="UniProtKB-EC"/>
</dbReference>
<comment type="caution">
    <text evidence="2">The sequence shown here is derived from an EMBL/GenBank/DDBJ whole genome shotgun (WGS) entry which is preliminary data.</text>
</comment>
<dbReference type="Pfam" id="PF00929">
    <property type="entry name" value="RNase_T"/>
    <property type="match status" value="1"/>
</dbReference>
<protein>
    <submittedName>
        <fullName evidence="2">DNA polymerase-3 subunit epsilon</fullName>
        <ecNumber evidence="2">2.7.7.7</ecNumber>
    </submittedName>
</protein>
<dbReference type="PANTHER" id="PTHR30231">
    <property type="entry name" value="DNA POLYMERASE III SUBUNIT EPSILON"/>
    <property type="match status" value="1"/>
</dbReference>
<evidence type="ECO:0000313" key="3">
    <source>
        <dbReference type="Proteomes" id="UP001267710"/>
    </source>
</evidence>
<proteinExistence type="predicted"/>
<dbReference type="Proteomes" id="UP001267710">
    <property type="component" value="Unassembled WGS sequence"/>
</dbReference>
<organism evidence="2 3">
    <name type="scientific">Paracidovorax wautersii</name>
    <dbReference type="NCBI Taxonomy" id="1177982"/>
    <lineage>
        <taxon>Bacteria</taxon>
        <taxon>Pseudomonadati</taxon>
        <taxon>Pseudomonadota</taxon>
        <taxon>Betaproteobacteria</taxon>
        <taxon>Burkholderiales</taxon>
        <taxon>Comamonadaceae</taxon>
        <taxon>Paracidovorax</taxon>
    </lineage>
</organism>
<keyword evidence="3" id="KW-1185">Reference proteome</keyword>
<dbReference type="SUPFAM" id="SSF53098">
    <property type="entry name" value="Ribonuclease H-like"/>
    <property type="match status" value="1"/>
</dbReference>
<dbReference type="PANTHER" id="PTHR30231:SF37">
    <property type="entry name" value="EXODEOXYRIBONUCLEASE 10"/>
    <property type="match status" value="1"/>
</dbReference>
<gene>
    <name evidence="2" type="ORF">QE399_001287</name>
</gene>
<keyword evidence="2" id="KW-0548">Nucleotidyltransferase</keyword>
<reference evidence="2 3" key="1">
    <citation type="submission" date="2023-08" db="EMBL/GenBank/DDBJ databases">
        <title>Functional and genomic diversity of the sorghum phyllosphere microbiome.</title>
        <authorList>
            <person name="Shade A."/>
        </authorList>
    </citation>
    <scope>NUCLEOTIDE SEQUENCE [LARGE SCALE GENOMIC DNA]</scope>
    <source>
        <strain evidence="2 3">SORGH_AS_0335</strain>
    </source>
</reference>
<evidence type="ECO:0000313" key="2">
    <source>
        <dbReference type="EMBL" id="MDR6213598.1"/>
    </source>
</evidence>
<accession>A0ABU1IAW1</accession>
<evidence type="ECO:0000259" key="1">
    <source>
        <dbReference type="SMART" id="SM00479"/>
    </source>
</evidence>
<dbReference type="InterPro" id="IPR013520">
    <property type="entry name" value="Ribonucl_H"/>
</dbReference>
<dbReference type="RefSeq" id="WP_309827197.1">
    <property type="nucleotide sequence ID" value="NZ_JAVIZX010000001.1"/>
</dbReference>
<keyword evidence="2" id="KW-0808">Transferase</keyword>
<dbReference type="EC" id="2.7.7.7" evidence="2"/>
<dbReference type="Gene3D" id="3.30.420.10">
    <property type="entry name" value="Ribonuclease H-like superfamily/Ribonuclease H"/>
    <property type="match status" value="1"/>
</dbReference>
<sequence length="207" mass="22445">MRSTIAVIDFETTGMTPAQGARATEVAIVLVQDGQVVDRFQSLMRIGVWIPPFITQLTGITNAMVAEAPAAESVMRDAARFVGDAPMVAHNAAFDSKFWGHELAHADLPAPHAFACTVLLSRRLYPHAPSHKLGHIVDHLGLPRAGRAHRALADAEMAASLLTRMQHDLRARWRVERPDHALLSTLQRCAKPKVGQFLAGCAAPLVA</sequence>
<dbReference type="CDD" id="cd06127">
    <property type="entry name" value="DEDDh"/>
    <property type="match status" value="1"/>
</dbReference>